<gene>
    <name evidence="6" type="ORF">Sste5346_004997</name>
</gene>
<sequence length="216" mass="24238">MAPVAPKMSHRAKALARIADPTLPRKVHREDNTVTDAFLHSKRDKQLIRKATFRARVLDKAGPTKKPLKRRRPSKKLVTTLESLADALPDVPSTNDAGEVEYDEWEGIKKRRRQQSLKTRPGSLKRKEKVVQAEMARFGQNLAQLTAVKEEVVQRDAAETTDGGMEVEKDGEKTTTETATPGDATSTRQSTANRFALLRNYITMTMEQNPAFAKQE</sequence>
<proteinExistence type="inferred from homology"/>
<accession>A0ABR3Z5J0</accession>
<reference evidence="6 7" key="1">
    <citation type="journal article" date="2024" name="IMA Fungus">
        <title>IMA Genome - F19 : A genome assembly and annotation guide to empower mycologists, including annotated draft genome sequences of Ceratocystis pirilliformis, Diaporthe australafricana, Fusarium ophioides, Paecilomyces lecythidis, and Sporothrix stenoceras.</title>
        <authorList>
            <person name="Aylward J."/>
            <person name="Wilson A.M."/>
            <person name="Visagie C.M."/>
            <person name="Spraker J."/>
            <person name="Barnes I."/>
            <person name="Buitendag C."/>
            <person name="Ceriani C."/>
            <person name="Del Mar Angel L."/>
            <person name="du Plessis D."/>
            <person name="Fuchs T."/>
            <person name="Gasser K."/>
            <person name="Kramer D."/>
            <person name="Li W."/>
            <person name="Munsamy K."/>
            <person name="Piso A."/>
            <person name="Price J.L."/>
            <person name="Sonnekus B."/>
            <person name="Thomas C."/>
            <person name="van der Nest A."/>
            <person name="van Dijk A."/>
            <person name="van Heerden A."/>
            <person name="van Vuuren N."/>
            <person name="Yilmaz N."/>
            <person name="Duong T.A."/>
            <person name="van der Merwe N.A."/>
            <person name="Wingfield M.J."/>
            <person name="Wingfield B.D."/>
        </authorList>
    </citation>
    <scope>NUCLEOTIDE SEQUENCE [LARGE SCALE GENOMIC DNA]</scope>
    <source>
        <strain evidence="6 7">CMW 5346</strain>
    </source>
</reference>
<evidence type="ECO:0000256" key="1">
    <source>
        <dbReference type="ARBA" id="ARBA00004604"/>
    </source>
</evidence>
<evidence type="ECO:0000256" key="3">
    <source>
        <dbReference type="ARBA" id="ARBA00021321"/>
    </source>
</evidence>
<evidence type="ECO:0000313" key="6">
    <source>
        <dbReference type="EMBL" id="KAL1895900.1"/>
    </source>
</evidence>
<comment type="caution">
    <text evidence="6">The sequence shown here is derived from an EMBL/GenBank/DDBJ whole genome shotgun (WGS) entry which is preliminary data.</text>
</comment>
<protein>
    <recommendedName>
        <fullName evidence="3">Ribosome biogenesis protein SLX9</fullName>
    </recommendedName>
</protein>
<dbReference type="EMBL" id="JAWCUI010000025">
    <property type="protein sequence ID" value="KAL1895900.1"/>
    <property type="molecule type" value="Genomic_DNA"/>
</dbReference>
<evidence type="ECO:0000256" key="4">
    <source>
        <dbReference type="ARBA" id="ARBA00023242"/>
    </source>
</evidence>
<dbReference type="Proteomes" id="UP001583186">
    <property type="component" value="Unassembled WGS sequence"/>
</dbReference>
<feature type="region of interest" description="Disordered" evidence="5">
    <location>
        <begin position="155"/>
        <end position="192"/>
    </location>
</feature>
<evidence type="ECO:0000256" key="5">
    <source>
        <dbReference type="SAM" id="MobiDB-lite"/>
    </source>
</evidence>
<dbReference type="Pfam" id="PF15341">
    <property type="entry name" value="SLX9"/>
    <property type="match status" value="1"/>
</dbReference>
<evidence type="ECO:0000256" key="2">
    <source>
        <dbReference type="ARBA" id="ARBA00011022"/>
    </source>
</evidence>
<dbReference type="InterPro" id="IPR028160">
    <property type="entry name" value="Slx9-like"/>
</dbReference>
<name>A0ABR3Z5J0_9PEZI</name>
<evidence type="ECO:0000313" key="7">
    <source>
        <dbReference type="Proteomes" id="UP001583186"/>
    </source>
</evidence>
<comment type="subcellular location">
    <subcellularLocation>
        <location evidence="1">Nucleus</location>
        <location evidence="1">Nucleolus</location>
    </subcellularLocation>
</comment>
<comment type="similarity">
    <text evidence="2">Belongs to the SLX9 family.</text>
</comment>
<organism evidence="6 7">
    <name type="scientific">Sporothrix stenoceras</name>
    <dbReference type="NCBI Taxonomy" id="5173"/>
    <lineage>
        <taxon>Eukaryota</taxon>
        <taxon>Fungi</taxon>
        <taxon>Dikarya</taxon>
        <taxon>Ascomycota</taxon>
        <taxon>Pezizomycotina</taxon>
        <taxon>Sordariomycetes</taxon>
        <taxon>Sordariomycetidae</taxon>
        <taxon>Ophiostomatales</taxon>
        <taxon>Ophiostomataceae</taxon>
        <taxon>Sporothrix</taxon>
    </lineage>
</organism>
<feature type="compositionally biased region" description="Low complexity" evidence="5">
    <location>
        <begin position="176"/>
        <end position="187"/>
    </location>
</feature>
<keyword evidence="7" id="KW-1185">Reference proteome</keyword>
<keyword evidence="4" id="KW-0539">Nucleus</keyword>
<feature type="compositionally biased region" description="Basic and acidic residues" evidence="5">
    <location>
        <begin position="166"/>
        <end position="175"/>
    </location>
</feature>